<evidence type="ECO:0000313" key="1">
    <source>
        <dbReference type="EMBL" id="QHJ11291.1"/>
    </source>
</evidence>
<dbReference type="EMBL" id="CP047656">
    <property type="protein sequence ID" value="QHJ11291.1"/>
    <property type="molecule type" value="Genomic_DNA"/>
</dbReference>
<dbReference type="AlphaFoldDB" id="A0A857JJY3"/>
<accession>A0A857JJY3</accession>
<dbReference type="RefSeq" id="WP_160179050.1">
    <property type="nucleotide sequence ID" value="NZ_CP047656.1"/>
</dbReference>
<protein>
    <submittedName>
        <fullName evidence="1">Uncharacterized protein</fullName>
    </submittedName>
</protein>
<reference evidence="1 2" key="1">
    <citation type="submission" date="2019-12" db="EMBL/GenBank/DDBJ databases">
        <title>Genome sequencing and assembly of endphytes of Porphyra tenera.</title>
        <authorList>
            <person name="Park J.M."/>
            <person name="Shin R."/>
            <person name="Jo S.H."/>
        </authorList>
    </citation>
    <scope>NUCLEOTIDE SEQUENCE [LARGE SCALE GENOMIC DNA]</scope>
    <source>
        <strain evidence="1 2">GPM4</strain>
    </source>
</reference>
<sequence>MKTQKQLTEVDSFRRAFCFFSGALPVVASAQAKTIYSNVSDTISSSGSTARYHYADFYNAWMRICDQNPYAYIMQRNKEHSTLKSSEIVKYDFAQGNTVELGSFILSKYEAAVIAHIGSFA</sequence>
<dbReference type="Proteomes" id="UP000464524">
    <property type="component" value="Chromosome"/>
</dbReference>
<keyword evidence="2" id="KW-1185">Reference proteome</keyword>
<gene>
    <name evidence="1" type="ORF">FX988_01519</name>
</gene>
<organism evidence="1 2">
    <name type="scientific">Paraglaciecola mesophila</name>
    <dbReference type="NCBI Taxonomy" id="197222"/>
    <lineage>
        <taxon>Bacteria</taxon>
        <taxon>Pseudomonadati</taxon>
        <taxon>Pseudomonadota</taxon>
        <taxon>Gammaproteobacteria</taxon>
        <taxon>Alteromonadales</taxon>
        <taxon>Alteromonadaceae</taxon>
        <taxon>Paraglaciecola</taxon>
    </lineage>
</organism>
<dbReference type="KEGG" id="pmes:FX988_01519"/>
<dbReference type="OrthoDB" id="6387124at2"/>
<name>A0A857JJY3_9ALTE</name>
<proteinExistence type="predicted"/>
<evidence type="ECO:0000313" key="2">
    <source>
        <dbReference type="Proteomes" id="UP000464524"/>
    </source>
</evidence>